<evidence type="ECO:0000313" key="2">
    <source>
        <dbReference type="Proteomes" id="UP000006523"/>
    </source>
</evidence>
<gene>
    <name evidence="1" type="ORF">SSM1_075</name>
</gene>
<dbReference type="EMBL" id="GU071094">
    <property type="protein sequence ID" value="ADO97275.1"/>
    <property type="molecule type" value="Genomic_DNA"/>
</dbReference>
<organism evidence="1 2">
    <name type="scientific">Synechococcus phage S-SM1</name>
    <dbReference type="NCBI Taxonomy" id="444859"/>
    <lineage>
        <taxon>Viruses</taxon>
        <taxon>Duplodnaviria</taxon>
        <taxon>Heunggongvirae</taxon>
        <taxon>Uroviricota</taxon>
        <taxon>Caudoviricetes</taxon>
        <taxon>Pantevenvirales</taxon>
        <taxon>Kyanoviridae</taxon>
        <taxon>Thetisvirus</taxon>
        <taxon>Thetisvirus ssm1</taxon>
    </lineage>
</organism>
<dbReference type="GeneID" id="10327553"/>
<dbReference type="KEGG" id="vg:10327553"/>
<dbReference type="OrthoDB" id="25166at10239"/>
<dbReference type="RefSeq" id="YP_004322966.1">
    <property type="nucleotide sequence ID" value="NC_015282.1"/>
</dbReference>
<sequence>MTASFPILSKMIHSKKMIIDVIKTCDGIDTLNREEKFAVFCEVCDNLLEEGRITPAKHKQWTMVV</sequence>
<protein>
    <submittedName>
        <fullName evidence="1">Uncharacterized protein</fullName>
    </submittedName>
</protein>
<reference evidence="1 2" key="1">
    <citation type="journal article" date="2010" name="Environ. Microbiol.">
        <title>Genomic analysis of oceanic cyanobacterial myoviruses compared with T4-like myoviruses from diverse hosts and environments.</title>
        <authorList>
            <person name="Sullivan M.B."/>
            <person name="Huang K.H."/>
            <person name="Ignacio-Espinoza J.C."/>
            <person name="Berlin A.M."/>
            <person name="Kelly L."/>
            <person name="Weigele P.R."/>
            <person name="DeFrancesco A.S."/>
            <person name="Kern S.E."/>
            <person name="Thompson L.R."/>
            <person name="Young S."/>
            <person name="Yandava C."/>
            <person name="Fu R."/>
            <person name="Krastins B."/>
            <person name="Chase M."/>
            <person name="Sarracino D."/>
            <person name="Osburne M.S."/>
            <person name="Henn M.R."/>
            <person name="Chisholm S.W."/>
        </authorList>
    </citation>
    <scope>NUCLEOTIDE SEQUENCE [LARGE SCALE GENOMIC DNA]</scope>
    <source>
        <strain evidence="1">6501-1</strain>
    </source>
</reference>
<keyword evidence="2" id="KW-1185">Reference proteome</keyword>
<proteinExistence type="predicted"/>
<accession>E3SI82</accession>
<name>E3SI82_9CAUD</name>
<evidence type="ECO:0000313" key="1">
    <source>
        <dbReference type="EMBL" id="ADO97275.1"/>
    </source>
</evidence>
<dbReference type="Proteomes" id="UP000006523">
    <property type="component" value="Segment"/>
</dbReference>